<dbReference type="CDD" id="cd12148">
    <property type="entry name" value="fungal_TF_MHR"/>
    <property type="match status" value="1"/>
</dbReference>
<evidence type="ECO:0000313" key="9">
    <source>
        <dbReference type="Proteomes" id="UP000053328"/>
    </source>
</evidence>
<evidence type="ECO:0000259" key="7">
    <source>
        <dbReference type="PROSITE" id="PS50048"/>
    </source>
</evidence>
<keyword evidence="9" id="KW-1185">Reference proteome</keyword>
<protein>
    <recommendedName>
        <fullName evidence="7">Zn(2)-C6 fungal-type domain-containing protein</fullName>
    </recommendedName>
</protein>
<dbReference type="Pfam" id="PF04082">
    <property type="entry name" value="Fungal_trans"/>
    <property type="match status" value="1"/>
</dbReference>
<dbReference type="GeneID" id="27337043"/>
<dbReference type="SMART" id="SM00066">
    <property type="entry name" value="GAL4"/>
    <property type="match status" value="1"/>
</dbReference>
<dbReference type="VEuPathDB" id="FungiDB:PV08_09960"/>
<dbReference type="InterPro" id="IPR007219">
    <property type="entry name" value="XnlR_reg_dom"/>
</dbReference>
<accession>A0A0D1ZIJ5</accession>
<dbReference type="InterPro" id="IPR001138">
    <property type="entry name" value="Zn2Cys6_DnaBD"/>
</dbReference>
<evidence type="ECO:0000256" key="3">
    <source>
        <dbReference type="ARBA" id="ARBA00023125"/>
    </source>
</evidence>
<evidence type="ECO:0000256" key="1">
    <source>
        <dbReference type="ARBA" id="ARBA00022723"/>
    </source>
</evidence>
<gene>
    <name evidence="8" type="ORF">PV08_09960</name>
</gene>
<feature type="region of interest" description="Disordered" evidence="6">
    <location>
        <begin position="594"/>
        <end position="616"/>
    </location>
</feature>
<keyword evidence="3" id="KW-0238">DNA-binding</keyword>
<feature type="domain" description="Zn(2)-C6 fungal-type" evidence="7">
    <location>
        <begin position="9"/>
        <end position="41"/>
    </location>
</feature>
<dbReference type="InterPro" id="IPR052761">
    <property type="entry name" value="Fungal_Detox/Toxin_TFs"/>
</dbReference>
<evidence type="ECO:0000256" key="2">
    <source>
        <dbReference type="ARBA" id="ARBA00023015"/>
    </source>
</evidence>
<dbReference type="GO" id="GO:0000981">
    <property type="term" value="F:DNA-binding transcription factor activity, RNA polymerase II-specific"/>
    <property type="evidence" value="ECO:0007669"/>
    <property type="project" value="InterPro"/>
</dbReference>
<keyword evidence="4" id="KW-0804">Transcription</keyword>
<keyword evidence="2" id="KW-0805">Transcription regulation</keyword>
<feature type="region of interest" description="Disordered" evidence="6">
    <location>
        <begin position="76"/>
        <end position="102"/>
    </location>
</feature>
<evidence type="ECO:0000256" key="5">
    <source>
        <dbReference type="ARBA" id="ARBA00023242"/>
    </source>
</evidence>
<evidence type="ECO:0000256" key="6">
    <source>
        <dbReference type="SAM" id="MobiDB-lite"/>
    </source>
</evidence>
<dbReference type="InterPro" id="IPR036864">
    <property type="entry name" value="Zn2-C6_fun-type_DNA-bd_sf"/>
</dbReference>
<reference evidence="8 9" key="1">
    <citation type="submission" date="2015-01" db="EMBL/GenBank/DDBJ databases">
        <title>The Genome Sequence of Exophiala spinifera CBS89968.</title>
        <authorList>
            <consortium name="The Broad Institute Genomics Platform"/>
            <person name="Cuomo C."/>
            <person name="de Hoog S."/>
            <person name="Gorbushina A."/>
            <person name="Stielow B."/>
            <person name="Teixiera M."/>
            <person name="Abouelleil A."/>
            <person name="Chapman S.B."/>
            <person name="Priest M."/>
            <person name="Young S.K."/>
            <person name="Wortman J."/>
            <person name="Nusbaum C."/>
            <person name="Birren B."/>
        </authorList>
    </citation>
    <scope>NUCLEOTIDE SEQUENCE [LARGE SCALE GENOMIC DNA]</scope>
    <source>
        <strain evidence="8 9">CBS 89968</strain>
    </source>
</reference>
<dbReference type="SUPFAM" id="SSF57701">
    <property type="entry name" value="Zn2/Cys6 DNA-binding domain"/>
    <property type="match status" value="1"/>
</dbReference>
<dbReference type="GO" id="GO:0008270">
    <property type="term" value="F:zinc ion binding"/>
    <property type="evidence" value="ECO:0007669"/>
    <property type="project" value="InterPro"/>
</dbReference>
<dbReference type="OrthoDB" id="5121955at2759"/>
<name>A0A0D1ZIJ5_9EURO</name>
<dbReference type="RefSeq" id="XP_016232898.1">
    <property type="nucleotide sequence ID" value="XM_016384275.1"/>
</dbReference>
<sequence>MLRKREPRACDICRQRKVRCNVARIGVPCFNCSRASATCSVSHSPARGKRSGEQGSANIVPPANIYTFKVNFPRTHSSPSDDLTAVPAPESAQGSPKESRYHVTDIPPNDAEHISLPPIKHGLPEFIAPLPESIDQNVLRLLHESGAISIPPKSIVDELLRGFVCYVYPLLPIVDLGSFIDAMSGTNENTISLLLFQAVMMAGAAFADLSHMQYVDFQSSTDNQRMFFERVKLLYELDVESNPTTMVQALLLITYWHSQLNDIKGRVYWLNIALSLACGIGLHIPSHYSDQPEQSRFRRRLWGCCIVRSQLLSLTERRQVSPPSFATDCEVMQLDDWDDIALTRALTKYCPSGCDLDVSLVGRLFIQQVKLCVIISRVLESQYELSGVRRIDSSDAHMMLIPKAKAPSVAVVARDQELREWYTETSSLTTAFGQDHRSNGALLGVHSAALEMLYWTTLSAAHRPHLLHEHHTDSATGALQEYSCLTVQSAARRVTEIGKTLEDSNLVQFLPPLAVGAFIVTSIQHLKDAMSTEPERRGTGSLYLGQTLQVFTALRKRYLSVDTAIDFIERVKRGRVFYHSVEWEERLRPATGAEGASIRHFAGEPESSRTAETRSLPQLDMDTADLRWSEQSGRATPRSFRDGNDLLDLAYLPVPNLEGFSEVFFSSLV</sequence>
<dbReference type="Pfam" id="PF00172">
    <property type="entry name" value="Zn_clus"/>
    <property type="match status" value="1"/>
</dbReference>
<dbReference type="Gene3D" id="4.10.240.10">
    <property type="entry name" value="Zn(2)-C6 fungal-type DNA-binding domain"/>
    <property type="match status" value="1"/>
</dbReference>
<dbReference type="GO" id="GO:0003677">
    <property type="term" value="F:DNA binding"/>
    <property type="evidence" value="ECO:0007669"/>
    <property type="project" value="UniProtKB-KW"/>
</dbReference>
<dbReference type="GO" id="GO:0006351">
    <property type="term" value="P:DNA-templated transcription"/>
    <property type="evidence" value="ECO:0007669"/>
    <property type="project" value="InterPro"/>
</dbReference>
<dbReference type="PROSITE" id="PS50048">
    <property type="entry name" value="ZN2_CY6_FUNGAL_2"/>
    <property type="match status" value="1"/>
</dbReference>
<feature type="compositionally biased region" description="Basic and acidic residues" evidence="6">
    <location>
        <begin position="601"/>
        <end position="612"/>
    </location>
</feature>
<dbReference type="PANTHER" id="PTHR47425">
    <property type="entry name" value="FARB-RELATED"/>
    <property type="match status" value="1"/>
</dbReference>
<dbReference type="CDD" id="cd00067">
    <property type="entry name" value="GAL4"/>
    <property type="match status" value="1"/>
</dbReference>
<proteinExistence type="predicted"/>
<organism evidence="8 9">
    <name type="scientific">Exophiala spinifera</name>
    <dbReference type="NCBI Taxonomy" id="91928"/>
    <lineage>
        <taxon>Eukaryota</taxon>
        <taxon>Fungi</taxon>
        <taxon>Dikarya</taxon>
        <taxon>Ascomycota</taxon>
        <taxon>Pezizomycotina</taxon>
        <taxon>Eurotiomycetes</taxon>
        <taxon>Chaetothyriomycetidae</taxon>
        <taxon>Chaetothyriales</taxon>
        <taxon>Herpotrichiellaceae</taxon>
        <taxon>Exophiala</taxon>
    </lineage>
</organism>
<evidence type="ECO:0000313" key="8">
    <source>
        <dbReference type="EMBL" id="KIW12682.1"/>
    </source>
</evidence>
<dbReference type="Proteomes" id="UP000053328">
    <property type="component" value="Unassembled WGS sequence"/>
</dbReference>
<dbReference type="HOGENOM" id="CLU_006329_1_4_1"/>
<keyword evidence="1" id="KW-0479">Metal-binding</keyword>
<dbReference type="AlphaFoldDB" id="A0A0D1ZIJ5"/>
<keyword evidence="5" id="KW-0539">Nucleus</keyword>
<dbReference type="PANTHER" id="PTHR47425:SF3">
    <property type="entry name" value="ZN(II)2CYS6 TRANSCRIPTION FACTOR (EUROFUNG)"/>
    <property type="match status" value="1"/>
</dbReference>
<dbReference type="EMBL" id="KN847498">
    <property type="protein sequence ID" value="KIW12682.1"/>
    <property type="molecule type" value="Genomic_DNA"/>
</dbReference>
<evidence type="ECO:0000256" key="4">
    <source>
        <dbReference type="ARBA" id="ARBA00023163"/>
    </source>
</evidence>
<dbReference type="PROSITE" id="PS00463">
    <property type="entry name" value="ZN2_CY6_FUNGAL_1"/>
    <property type="match status" value="1"/>
</dbReference>